<organism evidence="1 2">
    <name type="scientific">Candidatus Odyssella acanthamoebae</name>
    <dbReference type="NCBI Taxonomy" id="91604"/>
    <lineage>
        <taxon>Bacteria</taxon>
        <taxon>Pseudomonadati</taxon>
        <taxon>Pseudomonadota</taxon>
        <taxon>Alphaproteobacteria</taxon>
        <taxon>Holosporales</taxon>
        <taxon>Candidatus Paracaedibacteraceae</taxon>
        <taxon>Candidatus Odyssella</taxon>
    </lineage>
</organism>
<protein>
    <submittedName>
        <fullName evidence="1">Uncharacterized protein</fullName>
    </submittedName>
</protein>
<evidence type="ECO:0000313" key="1">
    <source>
        <dbReference type="EMBL" id="AIK97303.1"/>
    </source>
</evidence>
<dbReference type="Proteomes" id="UP000028926">
    <property type="component" value="Plasmid unnamed"/>
</dbReference>
<dbReference type="EMBL" id="CP008942">
    <property type="protein sequence ID" value="AIK97303.1"/>
    <property type="molecule type" value="Genomic_DNA"/>
</dbReference>
<dbReference type="AlphaFoldDB" id="A0A077B020"/>
<keyword evidence="2" id="KW-1185">Reference proteome</keyword>
<evidence type="ECO:0000313" key="2">
    <source>
        <dbReference type="Proteomes" id="UP000028926"/>
    </source>
</evidence>
<gene>
    <name evidence="1" type="ORF">ID47_12005</name>
</gene>
<dbReference type="HOGENOM" id="CLU_2567510_0_0_5"/>
<dbReference type="RefSeq" id="WP_041187778.1">
    <property type="nucleotide sequence ID" value="NZ_CP008942.1"/>
</dbReference>
<geneLocation type="plasmid" evidence="1">
    <name>unnamed</name>
</geneLocation>
<accession>A0A077B020</accession>
<reference evidence="1 2" key="1">
    <citation type="submission" date="2014-07" db="EMBL/GenBank/DDBJ databases">
        <title>Comparative genomic insights into amoeba endosymbionts belonging to the families of Holosporaceae and Candidatus Midichloriaceae within Rickettsiales.</title>
        <authorList>
            <person name="Wang Z."/>
            <person name="Wu M."/>
        </authorList>
    </citation>
    <scope>NUCLEOTIDE SEQUENCE [LARGE SCALE GENOMIC DNA]</scope>
    <source>
        <strain evidence="1">PRA3</strain>
        <plasmid evidence="1">unnamed</plasmid>
    </source>
</reference>
<proteinExistence type="predicted"/>
<dbReference type="KEGG" id="paca:ID47_12005"/>
<sequence>MTANEDKIHTNRINVVVPLEDSIRIERESDKRGINRTQFIKEAIREKLQREEHFSDRFFTEIESIKKEVLSLKDLLIILCK</sequence>
<name>A0A077B020_9PROT</name>
<keyword evidence="1" id="KW-0614">Plasmid</keyword>